<accession>A0A1W1DAP7</accession>
<organism evidence="2">
    <name type="scientific">hydrothermal vent metagenome</name>
    <dbReference type="NCBI Taxonomy" id="652676"/>
    <lineage>
        <taxon>unclassified sequences</taxon>
        <taxon>metagenomes</taxon>
        <taxon>ecological metagenomes</taxon>
    </lineage>
</organism>
<dbReference type="AlphaFoldDB" id="A0A1W1DAP7"/>
<name>A0A1W1DAP7_9ZZZZ</name>
<evidence type="ECO:0000256" key="1">
    <source>
        <dbReference type="SAM" id="Phobius"/>
    </source>
</evidence>
<proteinExistence type="predicted"/>
<gene>
    <name evidence="2" type="ORF">MNB_SUP05-10-90</name>
</gene>
<feature type="transmembrane region" description="Helical" evidence="1">
    <location>
        <begin position="6"/>
        <end position="31"/>
    </location>
</feature>
<reference evidence="2" key="1">
    <citation type="submission" date="2016-10" db="EMBL/GenBank/DDBJ databases">
        <authorList>
            <person name="de Groot N.N."/>
        </authorList>
    </citation>
    <scope>NUCLEOTIDE SEQUENCE</scope>
</reference>
<keyword evidence="1" id="KW-0472">Membrane</keyword>
<sequence>MAQIAGATTVLIVLAELLFLGSLALLGKTFWVRIKTFFIRR</sequence>
<dbReference type="EMBL" id="FPHQ01000208">
    <property type="protein sequence ID" value="SFV77644.1"/>
    <property type="molecule type" value="Genomic_DNA"/>
</dbReference>
<keyword evidence="1" id="KW-0812">Transmembrane</keyword>
<protein>
    <submittedName>
        <fullName evidence="2">Uncharacterized protein</fullName>
    </submittedName>
</protein>
<keyword evidence="1" id="KW-1133">Transmembrane helix</keyword>
<evidence type="ECO:0000313" key="2">
    <source>
        <dbReference type="EMBL" id="SFV77644.1"/>
    </source>
</evidence>